<gene>
    <name evidence="8" type="ORF">N7G274_010465</name>
</gene>
<dbReference type="Pfam" id="PF03663">
    <property type="entry name" value="Glyco_hydro_76"/>
    <property type="match status" value="1"/>
</dbReference>
<keyword evidence="6" id="KW-0325">Glycoprotein</keyword>
<dbReference type="Gene3D" id="1.50.10.20">
    <property type="match status" value="1"/>
</dbReference>
<dbReference type="PIRSF" id="PIRSF016302">
    <property type="entry name" value="Man_a_manosd"/>
    <property type="match status" value="1"/>
</dbReference>
<name>A0ABR3ZTJ0_9LECA</name>
<dbReference type="InterPro" id="IPR014480">
    <property type="entry name" value="Mannan-1_6-alpha_mannosidase"/>
</dbReference>
<dbReference type="PANTHER" id="PTHR12145:SF38">
    <property type="entry name" value="MANNAN ENDO-1,6-ALPHA-MANNOSIDASE"/>
    <property type="match status" value="1"/>
</dbReference>
<evidence type="ECO:0000313" key="8">
    <source>
        <dbReference type="EMBL" id="KAL2036807.1"/>
    </source>
</evidence>
<dbReference type="PANTHER" id="PTHR12145">
    <property type="entry name" value="MANNAN ENDO-1,6-ALPHA-MANNOSIDASE DCW1"/>
    <property type="match status" value="1"/>
</dbReference>
<dbReference type="EC" id="3.2.1.101" evidence="3"/>
<evidence type="ECO:0000313" key="9">
    <source>
        <dbReference type="Proteomes" id="UP001590950"/>
    </source>
</evidence>
<comment type="caution">
    <text evidence="8">The sequence shown here is derived from an EMBL/GenBank/DDBJ whole genome shotgun (WGS) entry which is preliminary data.</text>
</comment>
<dbReference type="InterPro" id="IPR008928">
    <property type="entry name" value="6-hairpin_glycosidase_sf"/>
</dbReference>
<dbReference type="EMBL" id="JBEFKJ010000050">
    <property type="protein sequence ID" value="KAL2036807.1"/>
    <property type="molecule type" value="Genomic_DNA"/>
</dbReference>
<dbReference type="InterPro" id="IPR005198">
    <property type="entry name" value="Glyco_hydro_76"/>
</dbReference>
<evidence type="ECO:0000256" key="2">
    <source>
        <dbReference type="ARBA" id="ARBA00009699"/>
    </source>
</evidence>
<evidence type="ECO:0000256" key="1">
    <source>
        <dbReference type="ARBA" id="ARBA00001452"/>
    </source>
</evidence>
<comment type="similarity">
    <text evidence="2">Belongs to the glycosyl hydrolase 76 family.</text>
</comment>
<keyword evidence="4" id="KW-0732">Signal</keyword>
<reference evidence="8 9" key="1">
    <citation type="submission" date="2024-09" db="EMBL/GenBank/DDBJ databases">
        <title>Rethinking Asexuality: The Enigmatic Case of Functional Sexual Genes in Lepraria (Stereocaulaceae).</title>
        <authorList>
            <person name="Doellman M."/>
            <person name="Sun Y."/>
            <person name="Barcenas-Pena A."/>
            <person name="Lumbsch H.T."/>
            <person name="Grewe F."/>
        </authorList>
    </citation>
    <scope>NUCLEOTIDE SEQUENCE [LARGE SCALE GENOMIC DNA]</scope>
    <source>
        <strain evidence="8 9">Mercado 3170</strain>
    </source>
</reference>
<evidence type="ECO:0000256" key="4">
    <source>
        <dbReference type="ARBA" id="ARBA00022729"/>
    </source>
</evidence>
<sequence>MAAVTVQAVQLDVTDNDSIRAAASTIAYNMMTYYTGNITGNEPGLLPQPYYWWEAGAMWGGMVEYWHYTGDRTYNDVVAQAIFAQKSPTNDFLMPEQVYDTGNDDQAFWGLTAITAAERNFPIPANTGSPTYIQLAENVFNDMASPRWNTSTCGGGLQWQFTPANNGFYYKSAIANGGFFQLAARLARYTGNATYSDWAEKAYDWTAAIGLIDGSGNGYVYDGTDDTQNCTIINHGQWSYNAAVYLLGSAVMANITENDYSSPWANRTQALLNGAKAMFTSPFDNATNIMYEFMCEKQNNCDTDQFSFKAYLSRWMVAASQMLPALKQQVFDMVTPSAEAAAVSCSGPDGNVCGTKWYVGGWDGTKGLGQQLSALETIQGLLIDSTQPPMVVPGS</sequence>
<proteinExistence type="inferred from homology"/>
<evidence type="ECO:0000256" key="5">
    <source>
        <dbReference type="ARBA" id="ARBA00022801"/>
    </source>
</evidence>
<organism evidence="8 9">
    <name type="scientific">Stereocaulon virgatum</name>
    <dbReference type="NCBI Taxonomy" id="373712"/>
    <lineage>
        <taxon>Eukaryota</taxon>
        <taxon>Fungi</taxon>
        <taxon>Dikarya</taxon>
        <taxon>Ascomycota</taxon>
        <taxon>Pezizomycotina</taxon>
        <taxon>Lecanoromycetes</taxon>
        <taxon>OSLEUM clade</taxon>
        <taxon>Lecanoromycetidae</taxon>
        <taxon>Lecanorales</taxon>
        <taxon>Lecanorineae</taxon>
        <taxon>Stereocaulaceae</taxon>
        <taxon>Stereocaulon</taxon>
    </lineage>
</organism>
<dbReference type="SUPFAM" id="SSF48208">
    <property type="entry name" value="Six-hairpin glycosidases"/>
    <property type="match status" value="1"/>
</dbReference>
<accession>A0ABR3ZTJ0</accession>
<evidence type="ECO:0000256" key="7">
    <source>
        <dbReference type="ARBA" id="ARBA00023295"/>
    </source>
</evidence>
<keyword evidence="5" id="KW-0378">Hydrolase</keyword>
<dbReference type="Proteomes" id="UP001590950">
    <property type="component" value="Unassembled WGS sequence"/>
</dbReference>
<evidence type="ECO:0000256" key="3">
    <source>
        <dbReference type="ARBA" id="ARBA00012350"/>
    </source>
</evidence>
<keyword evidence="7" id="KW-0326">Glycosidase</keyword>
<protein>
    <recommendedName>
        <fullName evidence="3">mannan endo-1,6-alpha-mannosidase</fullName>
        <ecNumber evidence="3">3.2.1.101</ecNumber>
    </recommendedName>
</protein>
<keyword evidence="9" id="KW-1185">Reference proteome</keyword>
<evidence type="ECO:0000256" key="6">
    <source>
        <dbReference type="ARBA" id="ARBA00023180"/>
    </source>
</evidence>
<comment type="catalytic activity">
    <reaction evidence="1">
        <text>Random hydrolysis of (1-&gt;6)-alpha-D-mannosidic linkages in unbranched (1-&gt;6)-mannans.</text>
        <dbReference type="EC" id="3.2.1.101"/>
    </reaction>
</comment>